<gene>
    <name evidence="1" type="ORF">ACFSKL_12595</name>
</gene>
<dbReference type="Proteomes" id="UP001597361">
    <property type="component" value="Unassembled WGS sequence"/>
</dbReference>
<protein>
    <submittedName>
        <fullName evidence="1">Uncharacterized protein</fullName>
    </submittedName>
</protein>
<dbReference type="RefSeq" id="WP_376886569.1">
    <property type="nucleotide sequence ID" value="NZ_JBHUHR010000038.1"/>
</dbReference>
<sequence length="216" mass="24787">MKKIMFLTFLVIICSCKGGLEEGEGDALSELTAEGDGGGSIDIDIVTRNDKPAWLGINDEDSLIVILGNLDTLKLADFVWNDISLGNISEDIFRGNGNYVHSKSRINEEISFYKKDSTIFSFNDKGFRGFYIEDIDSMSFKSVKLKDLDIYYFKDNFPRTYSARNFFIDAYKINFIDNLPEEYDRLKFHLEESERILNIRFIDGVVVQLELEDGFL</sequence>
<accession>A0ABW4VLS9</accession>
<reference evidence="2" key="1">
    <citation type="journal article" date="2019" name="Int. J. Syst. Evol. Microbiol.">
        <title>The Global Catalogue of Microorganisms (GCM) 10K type strain sequencing project: providing services to taxonomists for standard genome sequencing and annotation.</title>
        <authorList>
            <consortium name="The Broad Institute Genomics Platform"/>
            <consortium name="The Broad Institute Genome Sequencing Center for Infectious Disease"/>
            <person name="Wu L."/>
            <person name="Ma J."/>
        </authorList>
    </citation>
    <scope>NUCLEOTIDE SEQUENCE [LARGE SCALE GENOMIC DNA]</scope>
    <source>
        <strain evidence="2">CGMCC 1.15180</strain>
    </source>
</reference>
<dbReference type="EMBL" id="JBHUHR010000038">
    <property type="protein sequence ID" value="MFD2035634.1"/>
    <property type="molecule type" value="Genomic_DNA"/>
</dbReference>
<name>A0ABW4VLS9_9BACT</name>
<proteinExistence type="predicted"/>
<keyword evidence="2" id="KW-1185">Reference proteome</keyword>
<comment type="caution">
    <text evidence="1">The sequence shown here is derived from an EMBL/GenBank/DDBJ whole genome shotgun (WGS) entry which is preliminary data.</text>
</comment>
<organism evidence="1 2">
    <name type="scientific">Belliella marina</name>
    <dbReference type="NCBI Taxonomy" id="1644146"/>
    <lineage>
        <taxon>Bacteria</taxon>
        <taxon>Pseudomonadati</taxon>
        <taxon>Bacteroidota</taxon>
        <taxon>Cytophagia</taxon>
        <taxon>Cytophagales</taxon>
        <taxon>Cyclobacteriaceae</taxon>
        <taxon>Belliella</taxon>
    </lineage>
</organism>
<evidence type="ECO:0000313" key="2">
    <source>
        <dbReference type="Proteomes" id="UP001597361"/>
    </source>
</evidence>
<dbReference type="PROSITE" id="PS51257">
    <property type="entry name" value="PROKAR_LIPOPROTEIN"/>
    <property type="match status" value="1"/>
</dbReference>
<evidence type="ECO:0000313" key="1">
    <source>
        <dbReference type="EMBL" id="MFD2035634.1"/>
    </source>
</evidence>